<evidence type="ECO:0000313" key="2">
    <source>
        <dbReference type="Proteomes" id="UP001234202"/>
    </source>
</evidence>
<evidence type="ECO:0000313" key="1">
    <source>
        <dbReference type="EMBL" id="KAJ9120005.1"/>
    </source>
</evidence>
<comment type="caution">
    <text evidence="1">The sequence shown here is derived from an EMBL/GenBank/DDBJ whole genome shotgun (WGS) entry which is preliminary data.</text>
</comment>
<name>A0ACC2X8U4_9TREE</name>
<dbReference type="Proteomes" id="UP001234202">
    <property type="component" value="Unassembled WGS sequence"/>
</dbReference>
<organism evidence="1 2">
    <name type="scientific">Naganishia onofrii</name>
    <dbReference type="NCBI Taxonomy" id="1851511"/>
    <lineage>
        <taxon>Eukaryota</taxon>
        <taxon>Fungi</taxon>
        <taxon>Dikarya</taxon>
        <taxon>Basidiomycota</taxon>
        <taxon>Agaricomycotina</taxon>
        <taxon>Tremellomycetes</taxon>
        <taxon>Filobasidiales</taxon>
        <taxon>Filobasidiaceae</taxon>
        <taxon>Naganishia</taxon>
    </lineage>
</organism>
<dbReference type="EMBL" id="JASBWV010000022">
    <property type="protein sequence ID" value="KAJ9120005.1"/>
    <property type="molecule type" value="Genomic_DNA"/>
</dbReference>
<gene>
    <name evidence="1" type="ORF">QFC24_005488</name>
</gene>
<reference evidence="1" key="1">
    <citation type="submission" date="2023-04" db="EMBL/GenBank/DDBJ databases">
        <title>Draft Genome sequencing of Naganishia species isolated from polar environments using Oxford Nanopore Technology.</title>
        <authorList>
            <person name="Leo P."/>
            <person name="Venkateswaran K."/>
        </authorList>
    </citation>
    <scope>NUCLEOTIDE SEQUENCE</scope>
    <source>
        <strain evidence="1">DBVPG 5303</strain>
    </source>
</reference>
<sequence>MKHHPAQVHSNYIDADGWQGGAPVEFWEPIGHQLAHIEAEMIIEGYDAGVEGAAMPDLDHQGHAAQAVPHVLIAVAMPPTSDILLDSQAAYDAEYPHPDSRANYIVVVGLSRMVNEQRAETIGNIVYQMQRIAEEHLDTHKCSSRTGSTSCWTRR</sequence>
<proteinExistence type="predicted"/>
<protein>
    <submittedName>
        <fullName evidence="1">Uncharacterized protein</fullName>
    </submittedName>
</protein>
<accession>A0ACC2X8U4</accession>
<keyword evidence="2" id="KW-1185">Reference proteome</keyword>